<dbReference type="HAMAP" id="MF_00626">
    <property type="entry name" value="Germination_prot"/>
    <property type="match status" value="1"/>
</dbReference>
<organism evidence="5 6">
    <name type="scientific">Geomicrobium halophilum</name>
    <dbReference type="NCBI Taxonomy" id="549000"/>
    <lineage>
        <taxon>Bacteria</taxon>
        <taxon>Bacillati</taxon>
        <taxon>Bacillota</taxon>
        <taxon>Bacilli</taxon>
        <taxon>Bacillales</taxon>
        <taxon>Geomicrobium</taxon>
    </lineage>
</organism>
<comment type="PTM">
    <text evidence="4">Autoproteolytically processed. The inactive tetrameric zymogen termed p46 autoprocesses to a smaller form termed p41, which is active only during spore germination.</text>
</comment>
<comment type="catalytic activity">
    <reaction evidence="4">
        <text>Endopeptidase action with P4 Glu or Asp, P1 preferably Glu &gt; Asp, P1' hydrophobic and P2' Ala.</text>
        <dbReference type="EC" id="3.4.24.78"/>
    </reaction>
</comment>
<reference evidence="5 6" key="1">
    <citation type="submission" date="2020-08" db="EMBL/GenBank/DDBJ databases">
        <title>Genomic Encyclopedia of Type Strains, Phase IV (KMG-IV): sequencing the most valuable type-strain genomes for metagenomic binning, comparative biology and taxonomic classification.</title>
        <authorList>
            <person name="Goeker M."/>
        </authorList>
    </citation>
    <scope>NUCLEOTIDE SEQUENCE [LARGE SCALE GENOMIC DNA]</scope>
    <source>
        <strain evidence="5 6">DSM 21769</strain>
    </source>
</reference>
<evidence type="ECO:0000313" key="5">
    <source>
        <dbReference type="EMBL" id="MBB6448815.1"/>
    </source>
</evidence>
<comment type="subunit">
    <text evidence="4">Homotetramer.</text>
</comment>
<dbReference type="AlphaFoldDB" id="A0A841PXR5"/>
<dbReference type="Pfam" id="PF03418">
    <property type="entry name" value="Peptidase_A25"/>
    <property type="match status" value="1"/>
</dbReference>
<accession>A0A841PXR5</accession>
<comment type="similarity">
    <text evidence="4">Belongs to the peptidase A25 family.</text>
</comment>
<comment type="caution">
    <text evidence="5">The sequence shown here is derived from an EMBL/GenBank/DDBJ whole genome shotgun (WGS) entry which is preliminary data.</text>
</comment>
<sequence length="363" mass="40032">MKKENQESEWFEVRSDLAVEDENILPEQDNNGIIVKEREVDDITIVHVNIDEEGASKTGRLPGHYLTLETLGIRQKDTKMQSTLIRILSEELKAFLKDTGVGENSSCLVIGLGNRDITPDALGPKTVEQLVVTRHLFELGRIQDEEGYREVSAMSPGVMGVTGIETSEILHGIVEKTDPDFVIAIDALAARSVERVNATIQISDTGIHPGSGVQNARKQLNEDTLGVPVIAIGIPTVVDAVSITSDTIDFLFKHFGREVKEREKPASALTPSGMMFGERKKLNEEDLPAESERQKYFGIVGTLGDEEKRQLIQEVLNPLGHNLMVTPKEVDTFMDDMANVIAEGLNIALHETITIESSGHYTH</sequence>
<dbReference type="GO" id="GO:0009847">
    <property type="term" value="P:spore germination"/>
    <property type="evidence" value="ECO:0007669"/>
    <property type="project" value="UniProtKB-UniRule"/>
</dbReference>
<keyword evidence="1 4" id="KW-0645">Protease</keyword>
<comment type="function">
    <text evidence="4">Initiates the rapid degradation of small, acid-soluble proteins during spore germination.</text>
</comment>
<protein>
    <recommendedName>
        <fullName evidence="4">Germination protease</fullName>
        <ecNumber evidence="4">3.4.24.78</ecNumber>
    </recommendedName>
    <alternativeName>
        <fullName evidence="4">GPR endopeptidase</fullName>
    </alternativeName>
    <alternativeName>
        <fullName evidence="4">Germination proteinase</fullName>
    </alternativeName>
    <alternativeName>
        <fullName evidence="4">Spore protease</fullName>
    </alternativeName>
</protein>
<evidence type="ECO:0000256" key="4">
    <source>
        <dbReference type="HAMAP-Rule" id="MF_00626"/>
    </source>
</evidence>
<evidence type="ECO:0000256" key="2">
    <source>
        <dbReference type="ARBA" id="ARBA00022801"/>
    </source>
</evidence>
<keyword evidence="2 4" id="KW-0378">Hydrolase</keyword>
<dbReference type="RefSeq" id="WP_184402754.1">
    <property type="nucleotide sequence ID" value="NZ_JACHHJ010000001.1"/>
</dbReference>
<keyword evidence="6" id="KW-1185">Reference proteome</keyword>
<gene>
    <name evidence="4" type="primary">gpr</name>
    <name evidence="5" type="ORF">HNR44_000764</name>
</gene>
<dbReference type="Proteomes" id="UP000568839">
    <property type="component" value="Unassembled WGS sequence"/>
</dbReference>
<keyword evidence="3 4" id="KW-0865">Zymogen</keyword>
<dbReference type="GO" id="GO:0006508">
    <property type="term" value="P:proteolysis"/>
    <property type="evidence" value="ECO:0007669"/>
    <property type="project" value="UniProtKB-UniRule"/>
</dbReference>
<dbReference type="EMBL" id="JACHHJ010000001">
    <property type="protein sequence ID" value="MBB6448815.1"/>
    <property type="molecule type" value="Genomic_DNA"/>
</dbReference>
<dbReference type="SUPFAM" id="SSF53163">
    <property type="entry name" value="HybD-like"/>
    <property type="match status" value="1"/>
</dbReference>
<name>A0A841PXR5_9BACL</name>
<evidence type="ECO:0000313" key="6">
    <source>
        <dbReference type="Proteomes" id="UP000568839"/>
    </source>
</evidence>
<dbReference type="NCBIfam" id="TIGR01441">
    <property type="entry name" value="GPR"/>
    <property type="match status" value="1"/>
</dbReference>
<dbReference type="InterPro" id="IPR023430">
    <property type="entry name" value="Pept_HybD-like_dom_sf"/>
</dbReference>
<feature type="chain" id="PRO_5033179909" description="Germination protease" evidence="4">
    <location>
        <begin position="17"/>
        <end position="363"/>
    </location>
</feature>
<dbReference type="EC" id="3.4.24.78" evidence="4"/>
<proteinExistence type="inferred from homology"/>
<evidence type="ECO:0000256" key="1">
    <source>
        <dbReference type="ARBA" id="ARBA00022670"/>
    </source>
</evidence>
<dbReference type="PIRSF" id="PIRSF019549">
    <property type="entry name" value="Peptidase_A25"/>
    <property type="match status" value="1"/>
</dbReference>
<dbReference type="InterPro" id="IPR005080">
    <property type="entry name" value="Peptidase_A25"/>
</dbReference>
<evidence type="ECO:0000256" key="3">
    <source>
        <dbReference type="ARBA" id="ARBA00023145"/>
    </source>
</evidence>
<dbReference type="Gene3D" id="3.40.50.1450">
    <property type="entry name" value="HybD-like"/>
    <property type="match status" value="1"/>
</dbReference>
<dbReference type="GO" id="GO:0004222">
    <property type="term" value="F:metalloendopeptidase activity"/>
    <property type="evidence" value="ECO:0007669"/>
    <property type="project" value="UniProtKB-UniRule"/>
</dbReference>
<feature type="propeptide" id="PRO_5033179908" evidence="4">
    <location>
        <begin position="1"/>
        <end position="16"/>
    </location>
</feature>